<reference evidence="2" key="1">
    <citation type="submission" date="2022-11" db="EMBL/GenBank/DDBJ databases">
        <title>Genome Resource of Sclerotinia nivalis Strain SnTB1, a Plant Pathogen Isolated from American Ginseng.</title>
        <authorList>
            <person name="Fan S."/>
        </authorList>
    </citation>
    <scope>NUCLEOTIDE SEQUENCE</scope>
    <source>
        <strain evidence="2">SnTB1</strain>
    </source>
</reference>
<protein>
    <submittedName>
        <fullName evidence="2">Uncharacterized protein</fullName>
    </submittedName>
</protein>
<evidence type="ECO:0000313" key="2">
    <source>
        <dbReference type="EMBL" id="KAJ8058765.1"/>
    </source>
</evidence>
<feature type="region of interest" description="Disordered" evidence="1">
    <location>
        <begin position="224"/>
        <end position="263"/>
    </location>
</feature>
<organism evidence="2 3">
    <name type="scientific">Sclerotinia nivalis</name>
    <dbReference type="NCBI Taxonomy" id="352851"/>
    <lineage>
        <taxon>Eukaryota</taxon>
        <taxon>Fungi</taxon>
        <taxon>Dikarya</taxon>
        <taxon>Ascomycota</taxon>
        <taxon>Pezizomycotina</taxon>
        <taxon>Leotiomycetes</taxon>
        <taxon>Helotiales</taxon>
        <taxon>Sclerotiniaceae</taxon>
        <taxon>Sclerotinia</taxon>
    </lineage>
</organism>
<evidence type="ECO:0000313" key="3">
    <source>
        <dbReference type="Proteomes" id="UP001152300"/>
    </source>
</evidence>
<accession>A0A9X0A9J4</accession>
<gene>
    <name evidence="2" type="ORF">OCU04_011754</name>
</gene>
<comment type="caution">
    <text evidence="2">The sequence shown here is derived from an EMBL/GenBank/DDBJ whole genome shotgun (WGS) entry which is preliminary data.</text>
</comment>
<sequence>MNSSASIQAPSVRAYTPLEVKHMILKRVFKDGIGASKGIPSMVLTHLSMYDPNTTMPFAAAMSLGEGEGLPAVIDKTERETATREELGQKILHYIQNPNAEDMRRSVEELLDEDIKERNLSEKDPNILEKTISSKAVLIVEDMERKRFGNEIQDDGHDFGILLITLIDGWGQCSKVDLLYFKYKTSFPRFMSTLKGETRNSKIPPENITLPPLYWNNEVISTSSTQNTNASEQSADRTGSLLDKTESAQSIPDTTTRDPNDKGYNLSDGPWMYRLPNLSKDPAAKPGWKCIRTENDYMAMLDGIRGVNSKYAEWGETSKCSVAIMHSLDKDCQQRYFDTREEERAFSTKWEKELEEAGFFDDEEVVGNYGDDWFDYWNRIHRSPRKSTSPVNLGSLRG</sequence>
<dbReference type="EMBL" id="JAPEIS010000015">
    <property type="protein sequence ID" value="KAJ8058765.1"/>
    <property type="molecule type" value="Genomic_DNA"/>
</dbReference>
<dbReference type="Proteomes" id="UP001152300">
    <property type="component" value="Unassembled WGS sequence"/>
</dbReference>
<proteinExistence type="predicted"/>
<dbReference type="OrthoDB" id="3518308at2759"/>
<name>A0A9X0A9J4_9HELO</name>
<dbReference type="AlphaFoldDB" id="A0A9X0A9J4"/>
<feature type="compositionally biased region" description="Polar residues" evidence="1">
    <location>
        <begin position="224"/>
        <end position="237"/>
    </location>
</feature>
<evidence type="ECO:0000256" key="1">
    <source>
        <dbReference type="SAM" id="MobiDB-lite"/>
    </source>
</evidence>
<keyword evidence="3" id="KW-1185">Reference proteome</keyword>